<proteinExistence type="predicted"/>
<evidence type="ECO:0000313" key="3">
    <source>
        <dbReference type="Proteomes" id="UP000799291"/>
    </source>
</evidence>
<organism evidence="2 3">
    <name type="scientific">Lentithecium fluviatile CBS 122367</name>
    <dbReference type="NCBI Taxonomy" id="1168545"/>
    <lineage>
        <taxon>Eukaryota</taxon>
        <taxon>Fungi</taxon>
        <taxon>Dikarya</taxon>
        <taxon>Ascomycota</taxon>
        <taxon>Pezizomycotina</taxon>
        <taxon>Dothideomycetes</taxon>
        <taxon>Pleosporomycetidae</taxon>
        <taxon>Pleosporales</taxon>
        <taxon>Massarineae</taxon>
        <taxon>Lentitheciaceae</taxon>
        <taxon>Lentithecium</taxon>
    </lineage>
</organism>
<reference evidence="2" key="1">
    <citation type="journal article" date="2020" name="Stud. Mycol.">
        <title>101 Dothideomycetes genomes: a test case for predicting lifestyles and emergence of pathogens.</title>
        <authorList>
            <person name="Haridas S."/>
            <person name="Albert R."/>
            <person name="Binder M."/>
            <person name="Bloem J."/>
            <person name="Labutti K."/>
            <person name="Salamov A."/>
            <person name="Andreopoulos B."/>
            <person name="Baker S."/>
            <person name="Barry K."/>
            <person name="Bills G."/>
            <person name="Bluhm B."/>
            <person name="Cannon C."/>
            <person name="Castanera R."/>
            <person name="Culley D."/>
            <person name="Daum C."/>
            <person name="Ezra D."/>
            <person name="Gonzalez J."/>
            <person name="Henrissat B."/>
            <person name="Kuo A."/>
            <person name="Liang C."/>
            <person name="Lipzen A."/>
            <person name="Lutzoni F."/>
            <person name="Magnuson J."/>
            <person name="Mondo S."/>
            <person name="Nolan M."/>
            <person name="Ohm R."/>
            <person name="Pangilinan J."/>
            <person name="Park H.-J."/>
            <person name="Ramirez L."/>
            <person name="Alfaro M."/>
            <person name="Sun H."/>
            <person name="Tritt A."/>
            <person name="Yoshinaga Y."/>
            <person name="Zwiers L.-H."/>
            <person name="Turgeon B."/>
            <person name="Goodwin S."/>
            <person name="Spatafora J."/>
            <person name="Crous P."/>
            <person name="Grigoriev I."/>
        </authorList>
    </citation>
    <scope>NUCLEOTIDE SEQUENCE</scope>
    <source>
        <strain evidence="2">CBS 122367</strain>
    </source>
</reference>
<evidence type="ECO:0000256" key="1">
    <source>
        <dbReference type="SAM" id="MobiDB-lite"/>
    </source>
</evidence>
<keyword evidence="3" id="KW-1185">Reference proteome</keyword>
<dbReference type="PANTHER" id="PTHR38886:SF1">
    <property type="entry name" value="NACHT-NTPASE AND P-LOOP NTPASES N-TERMINAL DOMAIN-CONTAINING PROTEIN"/>
    <property type="match status" value="1"/>
</dbReference>
<accession>A0A6G1JCJ7</accession>
<dbReference type="Proteomes" id="UP000799291">
    <property type="component" value="Unassembled WGS sequence"/>
</dbReference>
<sequence>MVPFGFSAGDFIAAIIHDLGLIAKVSKAVKDKTGASSEHQQALLELQSLDRTLRRLQSLQPTESNANHVNAIRGMALTCRFPLQHFLEKMQKYEYSLGPFATQSRFRMDPTRRKLQWAVFMTDEVGRLRTAIGGKVLSINLLLAVHTSESLSSMEAEAHKSHATLLASILEHRLHLEKIQNEVVNVEKSINNHAKIRMENSKELGRENHERGKHKYDKLSVPIYTASTYCRFHSLPSQVREALKQVIRSNVQMYTMLRAIHSRVVSSPTYQPADTIRFEDVLGRTKSLPYEYFRHVEWRPDQRRQMNDYGVSGAHLVMSVFMRPLSVGSLLNRCPRYECAGVGVARDVTSFWVYDQCSLEFCTMAESDKSDEKDDSRKPDTKSLSTRSETAAVEKSPDQVQDPMRVFRRVHLQIPSFTKNLVEEVADVEGLDTFFARQTRVERWLEEPSSEAPLTGAPEEMCTWSGEWDGDWVMARTWHPMARSSPSYLP</sequence>
<feature type="compositionally biased region" description="Basic and acidic residues" evidence="1">
    <location>
        <begin position="368"/>
        <end position="381"/>
    </location>
</feature>
<dbReference type="PANTHER" id="PTHR38886">
    <property type="entry name" value="SESA DOMAIN-CONTAINING PROTEIN"/>
    <property type="match status" value="1"/>
</dbReference>
<protein>
    <recommendedName>
        <fullName evidence="4">Fungal N-terminal domain-containing protein</fullName>
    </recommendedName>
</protein>
<evidence type="ECO:0008006" key="4">
    <source>
        <dbReference type="Google" id="ProtNLM"/>
    </source>
</evidence>
<name>A0A6G1JCJ7_9PLEO</name>
<dbReference type="AlphaFoldDB" id="A0A6G1JCJ7"/>
<dbReference type="EMBL" id="MU005574">
    <property type="protein sequence ID" value="KAF2687885.1"/>
    <property type="molecule type" value="Genomic_DNA"/>
</dbReference>
<gene>
    <name evidence="2" type="ORF">K458DRAFT_485063</name>
</gene>
<evidence type="ECO:0000313" key="2">
    <source>
        <dbReference type="EMBL" id="KAF2687885.1"/>
    </source>
</evidence>
<dbReference type="OrthoDB" id="3045089at2759"/>
<feature type="region of interest" description="Disordered" evidence="1">
    <location>
        <begin position="368"/>
        <end position="399"/>
    </location>
</feature>